<evidence type="ECO:0008006" key="2">
    <source>
        <dbReference type="Google" id="ProtNLM"/>
    </source>
</evidence>
<dbReference type="EMBL" id="BARS01029086">
    <property type="protein sequence ID" value="GAG00859.1"/>
    <property type="molecule type" value="Genomic_DNA"/>
</dbReference>
<reference evidence="1" key="1">
    <citation type="journal article" date="2014" name="Front. Microbiol.">
        <title>High frequency of phylogenetically diverse reductive dehalogenase-homologous genes in deep subseafloor sedimentary metagenomes.</title>
        <authorList>
            <person name="Kawai M."/>
            <person name="Futagami T."/>
            <person name="Toyoda A."/>
            <person name="Takaki Y."/>
            <person name="Nishi S."/>
            <person name="Hori S."/>
            <person name="Arai W."/>
            <person name="Tsubouchi T."/>
            <person name="Morono Y."/>
            <person name="Uchiyama I."/>
            <person name="Ito T."/>
            <person name="Fujiyama A."/>
            <person name="Inagaki F."/>
            <person name="Takami H."/>
        </authorList>
    </citation>
    <scope>NUCLEOTIDE SEQUENCE</scope>
    <source>
        <strain evidence="1">Expedition CK06-06</strain>
    </source>
</reference>
<dbReference type="AlphaFoldDB" id="X0U513"/>
<sequence>MVGSAALVGSSNLTVLGLTTNVELNTQFRREVELLQAWYERHWKEADDISEEILKVIERHTWEYSPFEVYAKSLREFFRGYEITVGERELAGSTNGGQVMVS</sequence>
<organism evidence="1">
    <name type="scientific">marine sediment metagenome</name>
    <dbReference type="NCBI Taxonomy" id="412755"/>
    <lineage>
        <taxon>unclassified sequences</taxon>
        <taxon>metagenomes</taxon>
        <taxon>ecological metagenomes</taxon>
    </lineage>
</organism>
<proteinExistence type="predicted"/>
<gene>
    <name evidence="1" type="ORF">S01H1_45509</name>
</gene>
<accession>X0U513</accession>
<evidence type="ECO:0000313" key="1">
    <source>
        <dbReference type="EMBL" id="GAG00859.1"/>
    </source>
</evidence>
<name>X0U513_9ZZZZ</name>
<dbReference type="Gene3D" id="3.30.870.10">
    <property type="entry name" value="Endonuclease Chain A"/>
    <property type="match status" value="1"/>
</dbReference>
<comment type="caution">
    <text evidence="1">The sequence shown here is derived from an EMBL/GenBank/DDBJ whole genome shotgun (WGS) entry which is preliminary data.</text>
</comment>
<protein>
    <recommendedName>
        <fullName evidence="2">Phospholipase D-like domain-containing protein</fullName>
    </recommendedName>
</protein>